<dbReference type="PROSITE" id="PS50234">
    <property type="entry name" value="VWFA"/>
    <property type="match status" value="1"/>
</dbReference>
<accession>A0A381ZFS2</accession>
<dbReference type="InterPro" id="IPR024163">
    <property type="entry name" value="Aerotolerance_reg_N"/>
</dbReference>
<dbReference type="Pfam" id="PF13519">
    <property type="entry name" value="VWA_2"/>
    <property type="match status" value="1"/>
</dbReference>
<dbReference type="InterPro" id="IPR036465">
    <property type="entry name" value="vWFA_dom_sf"/>
</dbReference>
<name>A0A381ZFS2_9ZZZZ</name>
<dbReference type="PANTHER" id="PTHR37464">
    <property type="entry name" value="BLL2463 PROTEIN"/>
    <property type="match status" value="1"/>
</dbReference>
<dbReference type="Pfam" id="PF07584">
    <property type="entry name" value="BatA"/>
    <property type="match status" value="1"/>
</dbReference>
<dbReference type="NCBIfam" id="TIGR02226">
    <property type="entry name" value="two_anch"/>
    <property type="match status" value="1"/>
</dbReference>
<evidence type="ECO:0000259" key="1">
    <source>
        <dbReference type="PROSITE" id="PS50234"/>
    </source>
</evidence>
<dbReference type="InterPro" id="IPR002035">
    <property type="entry name" value="VWF_A"/>
</dbReference>
<dbReference type="SUPFAM" id="SSF53300">
    <property type="entry name" value="vWA-like"/>
    <property type="match status" value="1"/>
</dbReference>
<organism evidence="2">
    <name type="scientific">marine metagenome</name>
    <dbReference type="NCBI Taxonomy" id="408172"/>
    <lineage>
        <taxon>unclassified sequences</taxon>
        <taxon>metagenomes</taxon>
        <taxon>ecological metagenomes</taxon>
    </lineage>
</organism>
<dbReference type="EMBL" id="UINC01021064">
    <property type="protein sequence ID" value="SVA87831.1"/>
    <property type="molecule type" value="Genomic_DNA"/>
</dbReference>
<dbReference type="Gene3D" id="3.40.50.410">
    <property type="entry name" value="von Willebrand factor, type A domain"/>
    <property type="match status" value="1"/>
</dbReference>
<sequence length="679" mass="73796">MSIPIILHLLHDRPKNKQEFGSLMFLDKTKPPVDRKRRPTHLLLLLLRCLALLLLAFVFARPFVTVDDPADAARRDRQWITVLLDRSASMQRGDLWEQAKAKVQTTLGLLGPGDRFSLIAFDDSTEPLTEVKSWLGSRSEAEVNIPLERLAKPGFGGSNLGQALVFAGESIQEADPGPDEQPLARREIIVISDLQKGSRLGEVQGYEWPTGIKVTLEQIGEDDQGNAGIEQVASRAPWAAAAAVPSFRISNSANSIGDELEFLAHMTAGETLSQKVHVPPGRSRVVELPGEWARKSVDRLAIRGDVAEFDNQFHFAQNRQQTVRIVYIGEDKPNDAEGSLFYLASAFQQSTTLDFQVEAVSGKSSGPLPEADLYVIGDAVDDPLAQALGQAIEGGSAALMVVQSTGQAENLGQWLGADGVVIRDIASSDYALLQSLKLDDPVLSVFRDARFSDFTNLHFWRHRELQNLPDDGIDVLARFDSGAPAWLAARRGTGRLLVMTSGWKPADSQLALSTKFIPLLYSVLQPVLERKTQSRQFVVGNQVDVTRFNNGQASGSVTVMPPGAGAPAISVDTFFTPAAPGMYIAKGSGWSETFAVNLTAAESRTEPIVMDQFKKLGLPMTDPVAASGEIAAVAAAAEKTEAHRREYWQWALAAVLLFVTLETVLAARGSRSAEPVMIA</sequence>
<proteinExistence type="predicted"/>
<evidence type="ECO:0000313" key="2">
    <source>
        <dbReference type="EMBL" id="SVA87831.1"/>
    </source>
</evidence>
<dbReference type="InterPro" id="IPR011933">
    <property type="entry name" value="Double_TM_dom"/>
</dbReference>
<reference evidence="2" key="1">
    <citation type="submission" date="2018-05" db="EMBL/GenBank/DDBJ databases">
        <authorList>
            <person name="Lanie J.A."/>
            <person name="Ng W.-L."/>
            <person name="Kazmierczak K.M."/>
            <person name="Andrzejewski T.M."/>
            <person name="Davidsen T.M."/>
            <person name="Wayne K.J."/>
            <person name="Tettelin H."/>
            <person name="Glass J.I."/>
            <person name="Rusch D."/>
            <person name="Podicherti R."/>
            <person name="Tsui H.-C.T."/>
            <person name="Winkler M.E."/>
        </authorList>
    </citation>
    <scope>NUCLEOTIDE SEQUENCE</scope>
</reference>
<dbReference type="AlphaFoldDB" id="A0A381ZFS2"/>
<dbReference type="CDD" id="cd00198">
    <property type="entry name" value="vWFA"/>
    <property type="match status" value="1"/>
</dbReference>
<feature type="domain" description="VWFA" evidence="1">
    <location>
        <begin position="79"/>
        <end position="266"/>
    </location>
</feature>
<gene>
    <name evidence="2" type="ORF">METZ01_LOCUS140685</name>
</gene>
<dbReference type="PANTHER" id="PTHR37464:SF1">
    <property type="entry name" value="BLL2463 PROTEIN"/>
    <property type="match status" value="1"/>
</dbReference>
<dbReference type="SMART" id="SM00327">
    <property type="entry name" value="VWA"/>
    <property type="match status" value="1"/>
</dbReference>
<protein>
    <recommendedName>
        <fullName evidence="1">VWFA domain-containing protein</fullName>
    </recommendedName>
</protein>